<sequence length="357" mass="36628">MSPADVDALVVGVSLLGSGGGGDAATFSGVLRQRLGGGQIALARPAELPDAWVVPVGVIGATHVLTEKLPNGREFRDAVEAVTRWTWQTPTALMALEAGGLNGLSALVAALDLGLPFVDADLMGRALPRLDQFTWAVRGLPVTPCALAEPNGQVLVVDNVGAPGLERTARAFLSATGGWAALALPPTELRRAAPESATGSLARALALGRAHAALPRPAEPAEIAAALGGRMLATGRVLEIARRGHGHSFGRGSISIIDFADGSGSGSVVRLEAENEFLLALSDGEPTASCPDLLCLLDRRTAAPRTADTIRVGEEVIALVLPGPPWWRRGDVIGHVAPNAFGLDSPAVLLPDAAGGM</sequence>
<dbReference type="InterPro" id="IPR027479">
    <property type="entry name" value="S-Me-THD_N_sf"/>
</dbReference>
<evidence type="ECO:0000259" key="2">
    <source>
        <dbReference type="Pfam" id="PF20906"/>
    </source>
</evidence>
<proteinExistence type="predicted"/>
<evidence type="ECO:0000259" key="1">
    <source>
        <dbReference type="Pfam" id="PF06032"/>
    </source>
</evidence>
<accession>A0A4U0SQI5</accession>
<evidence type="ECO:0000313" key="4">
    <source>
        <dbReference type="Proteomes" id="UP000305778"/>
    </source>
</evidence>
<feature type="domain" description="S-Me-THD N-terminal" evidence="1">
    <location>
        <begin position="5"/>
        <end position="158"/>
    </location>
</feature>
<dbReference type="Gene3D" id="2.40.390.10">
    <property type="entry name" value="CV3147-like"/>
    <property type="match status" value="1"/>
</dbReference>
<dbReference type="AlphaFoldDB" id="A0A4U0SQI5"/>
<dbReference type="Pfam" id="PF06032">
    <property type="entry name" value="S-Me-THD_N"/>
    <property type="match status" value="1"/>
</dbReference>
<comment type="caution">
    <text evidence="3">The sequence shown here is derived from an EMBL/GenBank/DDBJ whole genome shotgun (WGS) entry which is preliminary data.</text>
</comment>
<gene>
    <name evidence="3" type="ORF">FCI23_07790</name>
</gene>
<name>A0A4U0SQI5_9ACTN</name>
<dbReference type="InterPro" id="IPR010318">
    <property type="entry name" value="S-Me-THD_N"/>
</dbReference>
<organism evidence="3 4">
    <name type="scientific">Actinacidiphila oryziradicis</name>
    <dbReference type="NCBI Taxonomy" id="2571141"/>
    <lineage>
        <taxon>Bacteria</taxon>
        <taxon>Bacillati</taxon>
        <taxon>Actinomycetota</taxon>
        <taxon>Actinomycetes</taxon>
        <taxon>Kitasatosporales</taxon>
        <taxon>Streptomycetaceae</taxon>
        <taxon>Actinacidiphila</taxon>
    </lineage>
</organism>
<dbReference type="EMBL" id="SUMC01000005">
    <property type="protein sequence ID" value="TKA12282.1"/>
    <property type="molecule type" value="Genomic_DNA"/>
</dbReference>
<dbReference type="SUPFAM" id="SSF160991">
    <property type="entry name" value="CV3147-like"/>
    <property type="match status" value="1"/>
</dbReference>
<dbReference type="OrthoDB" id="3170437at2"/>
<feature type="domain" description="S-Me-THD-like C-terminal" evidence="2">
    <location>
        <begin position="165"/>
        <end position="346"/>
    </location>
</feature>
<dbReference type="Proteomes" id="UP000305778">
    <property type="component" value="Unassembled WGS sequence"/>
</dbReference>
<dbReference type="Gene3D" id="3.40.1610.10">
    <property type="entry name" value="CV3147-like domain"/>
    <property type="match status" value="1"/>
</dbReference>
<dbReference type="InterPro" id="IPR024071">
    <property type="entry name" value="S-Me-THD_C_sf"/>
</dbReference>
<reference evidence="3 4" key="1">
    <citation type="submission" date="2019-04" db="EMBL/GenBank/DDBJ databases">
        <title>Streptomyces oryziradicis sp. nov., a novel actinomycete isolated from rhizosphere soil of rice (Oryza sativa L.).</title>
        <authorList>
            <person name="Li C."/>
        </authorList>
    </citation>
    <scope>NUCLEOTIDE SEQUENCE [LARGE SCALE GENOMIC DNA]</scope>
    <source>
        <strain evidence="3 4">NEAU-C40</strain>
    </source>
</reference>
<dbReference type="InterPro" id="IPR048350">
    <property type="entry name" value="S-Me-THD-like_C"/>
</dbReference>
<keyword evidence="4" id="KW-1185">Reference proteome</keyword>
<dbReference type="Pfam" id="PF20906">
    <property type="entry name" value="S-Me-THD_C"/>
    <property type="match status" value="1"/>
</dbReference>
<evidence type="ECO:0000313" key="3">
    <source>
        <dbReference type="EMBL" id="TKA12282.1"/>
    </source>
</evidence>
<protein>
    <submittedName>
        <fullName evidence="3">DUF917 domain-containing protein</fullName>
    </submittedName>
</protein>